<keyword evidence="2" id="KW-1185">Reference proteome</keyword>
<name>A0AC61QL09_9BACT</name>
<keyword evidence="1" id="KW-0670">Pyruvate</keyword>
<dbReference type="Proteomes" id="UP000294588">
    <property type="component" value="Unassembled WGS sequence"/>
</dbReference>
<evidence type="ECO:0000313" key="1">
    <source>
        <dbReference type="EMBL" id="TDF74656.1"/>
    </source>
</evidence>
<protein>
    <submittedName>
        <fullName evidence="1">Pyruvate phosphate dikinase</fullName>
    </submittedName>
</protein>
<accession>A0AC61QL09</accession>
<reference evidence="1" key="1">
    <citation type="submission" date="2019-03" db="EMBL/GenBank/DDBJ databases">
        <title>Candidatus Syntrophosphaera thermopropionivorans: a novel player in syntrophic propionate oxidation during anaerobic digestion.</title>
        <authorList>
            <person name="Dyksma S."/>
        </authorList>
    </citation>
    <scope>NUCLEOTIDE SEQUENCE</scope>
    <source>
        <strain evidence="1">W5</strain>
    </source>
</reference>
<sequence length="1355" mass="156881">MDKIQSQALAENLAQTQVKEIVLSPESQWLLKQSTNYFGIQQRTKQFLEEFHHPYANWDEVLFLLRQSVIGDLWFYLQLPERDKALSIILKIFEEIFQKAEKNETKQKAITEFLSFVSALASQEQVPQIILEDSGEILEKWYRDYPDLFIPLTGQCYSTLKLLSTRISHPERLLVLLKSIYQSSLELWKSSSSIEEWYDKYTDLITLSRSYLSRTIGTRFYNQQLNQLGKIKSIEELNEIPSFTEIAVRHRDLLAQFPSIQEKIHYIFYLLSLPPMSGLIDHLLWDFNRILGQLRETLSAKEINALLDSVFEFLAEYKDVHTSIVLDCVLTIGKAVLDPEEPELEKRLIRKIIDLGFIPPGKIKINRDWQIIANKNHIKNIRVWLQLISIDPAFCKDLLAALTISIIRQGIFVSDTDLFQKDVSAFLNSNIKPIYVQAKHLLRLLPVFYNEIGAEGEIRDLSTEIDELCYRKDLLIHFVRKQVHTESNNTQIQLLQEILNYWVDLDPNHLKGLAPEDIEEYISHPDELNQKQHQAVNKFLSDHNLDAQTLLSQSWQSIAPLFKSIKNEDIPLKKLELLCRIYYLLLDKYQLDPYDITKFLNRYNWFDQKEQLRLKQSLARNDYDSSIHQMLNYIGRLNKIVLDPKPTQPWENIYYKRHIAAGIPSMYGQYREPKLEAMGIIFRLENLVERLIEKDIKQLNLEYLTAKTLKRIIHILELYELGLIYEGYSVSAFSNALEMLKSSQRVVRLSLDQYLDLFKQIKDSITDLINEHFYRFYEQELSHLPAKGIPGKYKKQTIQQMFAEEFFRKLLGSSFLVQSMDNFISQIITSLNSMKTIFAPEDLIKVMSYDPDLLFVPLHTNNRRLDNQVLLGAKAYFLKKMIQYEFPIPAGIVITTELFRARNIINAHPEIEKELDEKIRFNVNRIENYTGLEYGNPEAPLLLSVRSGAPMSLPGAMSTFLNIGMNDEITLKLSTMPNFGWTAWDCYRRLLQSWGMAYGIDRDEFDAVMISYKRRYKVQLKTQFTPEQMRDMCISYKKVLARHKVSFEQDVFLQLKQAINHVLDSWNTDRARLYRQKLQIADDWGTAVLIQKMILGNISLDSGTGVAFTYADWSKEPGITLNGDFTLCSQGEDVVAGLVYTLPISEQQRKLSKSPVQVSLEKDFPDIYARLLSLARQLVEERGYPHQEIEFTFEGPRKEQLYILQTRNQLITKVKQYTVFSVPKRELKILGNGIGVGKGVLNGIIVISRKDIDELKDMNLPLILVKPDTVPEDMELLFDCQGLLTSRGGVTSHAAVTAVRLGIIGVVNCRQLKVIEEDNICRIGDYILRPGDKIAIDASSGSIYLGHYPVETIPG</sequence>
<proteinExistence type="predicted"/>
<gene>
    <name evidence="1" type="ORF">E0946_00815</name>
</gene>
<evidence type="ECO:0000313" key="2">
    <source>
        <dbReference type="Proteomes" id="UP000294588"/>
    </source>
</evidence>
<dbReference type="EMBL" id="SMOG01000001">
    <property type="protein sequence ID" value="TDF74656.1"/>
    <property type="molecule type" value="Genomic_DNA"/>
</dbReference>
<organism evidence="1 2">
    <name type="scientific">Candidatus Syntrophosphaera thermopropionivorans</name>
    <dbReference type="NCBI Taxonomy" id="2593015"/>
    <lineage>
        <taxon>Bacteria</taxon>
        <taxon>Pseudomonadati</taxon>
        <taxon>Candidatus Cloacimonadota</taxon>
        <taxon>Candidatus Cloacimonadia</taxon>
        <taxon>Candidatus Cloacimonadales</taxon>
        <taxon>Candidatus Cloacimonadaceae</taxon>
        <taxon>Candidatus Syntrophosphaera</taxon>
    </lineage>
</organism>
<comment type="caution">
    <text evidence="1">The sequence shown here is derived from an EMBL/GenBank/DDBJ whole genome shotgun (WGS) entry which is preliminary data.</text>
</comment>